<feature type="region of interest" description="Disordered" evidence="1">
    <location>
        <begin position="113"/>
        <end position="235"/>
    </location>
</feature>
<feature type="compositionally biased region" description="Basic and acidic residues" evidence="1">
    <location>
        <begin position="12"/>
        <end position="28"/>
    </location>
</feature>
<organism evidence="2 3">
    <name type="scientific">Panaeolus cyanescens</name>
    <dbReference type="NCBI Taxonomy" id="181874"/>
    <lineage>
        <taxon>Eukaryota</taxon>
        <taxon>Fungi</taxon>
        <taxon>Dikarya</taxon>
        <taxon>Basidiomycota</taxon>
        <taxon>Agaricomycotina</taxon>
        <taxon>Agaricomycetes</taxon>
        <taxon>Agaricomycetidae</taxon>
        <taxon>Agaricales</taxon>
        <taxon>Agaricineae</taxon>
        <taxon>Galeropsidaceae</taxon>
        <taxon>Panaeolus</taxon>
    </lineage>
</organism>
<protein>
    <submittedName>
        <fullName evidence="2">Uncharacterized protein</fullName>
    </submittedName>
</protein>
<evidence type="ECO:0000256" key="1">
    <source>
        <dbReference type="SAM" id="MobiDB-lite"/>
    </source>
</evidence>
<reference evidence="2 3" key="1">
    <citation type="journal article" date="2018" name="Evol. Lett.">
        <title>Horizontal gene cluster transfer increased hallucinogenic mushroom diversity.</title>
        <authorList>
            <person name="Reynolds H.T."/>
            <person name="Vijayakumar V."/>
            <person name="Gluck-Thaler E."/>
            <person name="Korotkin H.B."/>
            <person name="Matheny P.B."/>
            <person name="Slot J.C."/>
        </authorList>
    </citation>
    <scope>NUCLEOTIDE SEQUENCE [LARGE SCALE GENOMIC DNA]</scope>
    <source>
        <strain evidence="2 3">2629</strain>
    </source>
</reference>
<feature type="region of interest" description="Disordered" evidence="1">
    <location>
        <begin position="1"/>
        <end position="78"/>
    </location>
</feature>
<dbReference type="AlphaFoldDB" id="A0A409XB69"/>
<evidence type="ECO:0000313" key="2">
    <source>
        <dbReference type="EMBL" id="PPQ88048.1"/>
    </source>
</evidence>
<name>A0A409XB69_9AGAR</name>
<sequence length="246" mass="25195">HISSSTNVDSAEITHTKAVTQEHTESTESSHVTSPAQSDASHPESAHSACSGQTEGGKTQDSTLPGVENAENASAASGNQTLSVIAESTPATTIPLSLHVATVDFTMKDSNVPAEQDTSLGYDDASKPITGDVASPGPSLSSTALPSTESMSADEPKSEAQAHDQVGTQPMHISSTPVAVDTNLPSPSLAGPASKDNTEPEAQTIRPNPPVTQDSEMGNDDKAGSPANADITTGKYFVPLSHILDV</sequence>
<gene>
    <name evidence="2" type="ORF">CVT24_010920</name>
</gene>
<dbReference type="InParanoid" id="A0A409XB69"/>
<feature type="compositionally biased region" description="Polar residues" evidence="1">
    <location>
        <begin position="48"/>
        <end position="63"/>
    </location>
</feature>
<accession>A0A409XB69</accession>
<dbReference type="EMBL" id="NHTK01004144">
    <property type="protein sequence ID" value="PPQ88048.1"/>
    <property type="molecule type" value="Genomic_DNA"/>
</dbReference>
<evidence type="ECO:0000313" key="3">
    <source>
        <dbReference type="Proteomes" id="UP000284842"/>
    </source>
</evidence>
<feature type="compositionally biased region" description="Polar residues" evidence="1">
    <location>
        <begin position="138"/>
        <end position="151"/>
    </location>
</feature>
<keyword evidence="3" id="KW-1185">Reference proteome</keyword>
<feature type="compositionally biased region" description="Low complexity" evidence="1">
    <location>
        <begin position="68"/>
        <end position="77"/>
    </location>
</feature>
<feature type="non-terminal residue" evidence="2">
    <location>
        <position position="1"/>
    </location>
</feature>
<proteinExistence type="predicted"/>
<comment type="caution">
    <text evidence="2">The sequence shown here is derived from an EMBL/GenBank/DDBJ whole genome shotgun (WGS) entry which is preliminary data.</text>
</comment>
<feature type="compositionally biased region" description="Polar residues" evidence="1">
    <location>
        <begin position="166"/>
        <end position="177"/>
    </location>
</feature>
<dbReference type="Proteomes" id="UP000284842">
    <property type="component" value="Unassembled WGS sequence"/>
</dbReference>